<comment type="similarity">
    <text evidence="8">Belongs to the methyltransferase superfamily.</text>
</comment>
<comment type="pathway">
    <text evidence="2 8">Cofactor biosynthesis; biotin biosynthesis.</text>
</comment>
<sequence length="290" mass="32243">MRTGATPPFDKRAVRRAFSRAAAGYEAAAVLQDRVGAQLIERLDLVKLAPHWILDVGSGTGLGARRLNARYPRARVLALDLAGGMLREARRRKGWRQRQHYCQADAECLPLQSASMDLIYANMTVQWCNDLDQVLREFARVLCPGGLLMFSTLGPDTLRELRRAFAAVDQGAHVSPFLDMHDIGDALVRQGFEMPVMDVEHYQLTYPNLEALLRDLRAVGATNALQARARGLLTPRRLECLRAAYAGFLVEERLPATYEVVYGHAWGAGPRQERLADGSVAVPLGRLGRR</sequence>
<accession>A0A3M8RWY1</accession>
<protein>
    <recommendedName>
        <fullName evidence="3 8">Malonyl-[acyl-carrier protein] O-methyltransferase</fullName>
        <shortName evidence="8">Malonyl-ACP O-methyltransferase</shortName>
        <ecNumber evidence="3 8">2.1.1.197</ecNumber>
    </recommendedName>
    <alternativeName>
        <fullName evidence="8">Biotin synthesis protein BioC</fullName>
    </alternativeName>
</protein>
<dbReference type="Pfam" id="PF08241">
    <property type="entry name" value="Methyltransf_11"/>
    <property type="match status" value="1"/>
</dbReference>
<dbReference type="OrthoDB" id="9760689at2"/>
<dbReference type="NCBIfam" id="TIGR02072">
    <property type="entry name" value="BioC"/>
    <property type="match status" value="1"/>
</dbReference>
<dbReference type="AlphaFoldDB" id="A0A3M8RWY1"/>
<dbReference type="RefSeq" id="WP_123101473.1">
    <property type="nucleotide sequence ID" value="NZ_CP127527.1"/>
</dbReference>
<dbReference type="InterPro" id="IPR029063">
    <property type="entry name" value="SAM-dependent_MTases_sf"/>
</dbReference>
<dbReference type="PANTHER" id="PTHR13090:SF1">
    <property type="entry name" value="ARGININE-HYDROXYLASE NDUFAF5, MITOCHONDRIAL"/>
    <property type="match status" value="1"/>
</dbReference>
<evidence type="ECO:0000256" key="4">
    <source>
        <dbReference type="ARBA" id="ARBA00022603"/>
    </source>
</evidence>
<keyword evidence="7 8" id="KW-0093">Biotin biosynthesis</keyword>
<dbReference type="HAMAP" id="MF_00835">
    <property type="entry name" value="BioC"/>
    <property type="match status" value="1"/>
</dbReference>
<evidence type="ECO:0000256" key="8">
    <source>
        <dbReference type="HAMAP-Rule" id="MF_00835"/>
    </source>
</evidence>
<dbReference type="EC" id="2.1.1.197" evidence="3 8"/>
<dbReference type="PANTHER" id="PTHR13090">
    <property type="entry name" value="ARGININE-HYDROXYLASE NDUFAF5, MITOCHONDRIAL"/>
    <property type="match status" value="1"/>
</dbReference>
<evidence type="ECO:0000256" key="5">
    <source>
        <dbReference type="ARBA" id="ARBA00022679"/>
    </source>
</evidence>
<keyword evidence="4 8" id="KW-0489">Methyltransferase</keyword>
<evidence type="ECO:0000256" key="3">
    <source>
        <dbReference type="ARBA" id="ARBA00012327"/>
    </source>
</evidence>
<feature type="domain" description="Methyltransferase type 11" evidence="9">
    <location>
        <begin position="54"/>
        <end position="150"/>
    </location>
</feature>
<dbReference type="GO" id="GO:0009102">
    <property type="term" value="P:biotin biosynthetic process"/>
    <property type="evidence" value="ECO:0007669"/>
    <property type="project" value="UniProtKB-UniRule"/>
</dbReference>
<dbReference type="InterPro" id="IPR050602">
    <property type="entry name" value="Malonyl-ACP_OMT"/>
</dbReference>
<evidence type="ECO:0000259" key="9">
    <source>
        <dbReference type="Pfam" id="PF08241"/>
    </source>
</evidence>
<dbReference type="GO" id="GO:0008757">
    <property type="term" value="F:S-adenosylmethionine-dependent methyltransferase activity"/>
    <property type="evidence" value="ECO:0007669"/>
    <property type="project" value="InterPro"/>
</dbReference>
<dbReference type="CDD" id="cd02440">
    <property type="entry name" value="AdoMet_MTases"/>
    <property type="match status" value="1"/>
</dbReference>
<comment type="catalytic activity">
    <reaction evidence="1 8">
        <text>malonyl-[ACP] + S-adenosyl-L-methionine = malonyl-[ACP] methyl ester + S-adenosyl-L-homocysteine</text>
        <dbReference type="Rhea" id="RHEA:17105"/>
        <dbReference type="Rhea" id="RHEA-COMP:9623"/>
        <dbReference type="Rhea" id="RHEA-COMP:9954"/>
        <dbReference type="ChEBI" id="CHEBI:57856"/>
        <dbReference type="ChEBI" id="CHEBI:59789"/>
        <dbReference type="ChEBI" id="CHEBI:78449"/>
        <dbReference type="ChEBI" id="CHEBI:78845"/>
        <dbReference type="EC" id="2.1.1.197"/>
    </reaction>
</comment>
<dbReference type="GO" id="GO:0010340">
    <property type="term" value="F:carboxyl-O-methyltransferase activity"/>
    <property type="evidence" value="ECO:0007669"/>
    <property type="project" value="UniProtKB-UniRule"/>
</dbReference>
<dbReference type="EMBL" id="RIZI01000087">
    <property type="protein sequence ID" value="RNF72192.1"/>
    <property type="molecule type" value="Genomic_DNA"/>
</dbReference>
<comment type="caution">
    <text evidence="10">The sequence shown here is derived from an EMBL/GenBank/DDBJ whole genome shotgun (WGS) entry which is preliminary data.</text>
</comment>
<name>A0A3M8RWY1_9PROT</name>
<dbReference type="InterPro" id="IPR013216">
    <property type="entry name" value="Methyltransf_11"/>
</dbReference>
<evidence type="ECO:0000256" key="6">
    <source>
        <dbReference type="ARBA" id="ARBA00022691"/>
    </source>
</evidence>
<dbReference type="GO" id="GO:0102130">
    <property type="term" value="F:malonyl-CoA methyltransferase activity"/>
    <property type="evidence" value="ECO:0007669"/>
    <property type="project" value="UniProtKB-EC"/>
</dbReference>
<dbReference type="Gene3D" id="3.40.50.150">
    <property type="entry name" value="Vaccinia Virus protein VP39"/>
    <property type="match status" value="1"/>
</dbReference>
<dbReference type="GO" id="GO:0032259">
    <property type="term" value="P:methylation"/>
    <property type="evidence" value="ECO:0007669"/>
    <property type="project" value="UniProtKB-KW"/>
</dbReference>
<organism evidence="10">
    <name type="scientific">Acidithiobacillus sulfuriphilus</name>
    <dbReference type="NCBI Taxonomy" id="1867749"/>
    <lineage>
        <taxon>Bacteria</taxon>
        <taxon>Pseudomonadati</taxon>
        <taxon>Pseudomonadota</taxon>
        <taxon>Acidithiobacillia</taxon>
        <taxon>Acidithiobacillales</taxon>
        <taxon>Acidithiobacillaceae</taxon>
        <taxon>Acidithiobacillus</taxon>
    </lineage>
</organism>
<evidence type="ECO:0000256" key="1">
    <source>
        <dbReference type="ARBA" id="ARBA00000852"/>
    </source>
</evidence>
<dbReference type="InterPro" id="IPR011814">
    <property type="entry name" value="BioC"/>
</dbReference>
<dbReference type="SUPFAM" id="SSF53335">
    <property type="entry name" value="S-adenosyl-L-methionine-dependent methyltransferases"/>
    <property type="match status" value="1"/>
</dbReference>
<evidence type="ECO:0000256" key="7">
    <source>
        <dbReference type="ARBA" id="ARBA00022756"/>
    </source>
</evidence>
<gene>
    <name evidence="8 10" type="primary">bioC</name>
    <name evidence="10" type="ORF">EC580_01285</name>
</gene>
<reference evidence="10" key="1">
    <citation type="submission" date="2018-10" db="EMBL/GenBank/DDBJ databases">
        <title>Acidithiobacillus sulfuriphilus sp. nov.: an extremely acidophilic sulfur-oxidizing chemolithotroph isolated from a neutral pH environment.</title>
        <authorList>
            <person name="Falagan C."/>
            <person name="Moya-Beltran A."/>
            <person name="Quatrini R."/>
            <person name="Johnson D.B."/>
        </authorList>
    </citation>
    <scope>NUCLEOTIDE SEQUENCE [LARGE SCALE GENOMIC DNA]</scope>
    <source>
        <strain evidence="10">CJ-2</strain>
    </source>
</reference>
<dbReference type="UniPathway" id="UPA00078"/>
<comment type="function">
    <text evidence="8">Converts the free carboxyl group of a malonyl-thioester to its methyl ester by transfer of a methyl group from S-adenosyl-L-methionine (SAM). It allows to synthesize pimeloyl-ACP via the fatty acid synthetic pathway.</text>
</comment>
<evidence type="ECO:0000313" key="10">
    <source>
        <dbReference type="EMBL" id="RNF72192.1"/>
    </source>
</evidence>
<keyword evidence="6 8" id="KW-0949">S-adenosyl-L-methionine</keyword>
<evidence type="ECO:0000256" key="2">
    <source>
        <dbReference type="ARBA" id="ARBA00004746"/>
    </source>
</evidence>
<proteinExistence type="inferred from homology"/>
<keyword evidence="5 8" id="KW-0808">Transferase</keyword>